<dbReference type="EMBL" id="JAVRRD010000008">
    <property type="protein sequence ID" value="KAK5055934.1"/>
    <property type="molecule type" value="Genomic_DNA"/>
</dbReference>
<name>A0AAV9NEG6_9EURO</name>
<evidence type="ECO:0008006" key="4">
    <source>
        <dbReference type="Google" id="ProtNLM"/>
    </source>
</evidence>
<keyword evidence="3" id="KW-1185">Reference proteome</keyword>
<proteinExistence type="predicted"/>
<keyword evidence="1" id="KW-1133">Transmembrane helix</keyword>
<keyword evidence="1" id="KW-0812">Transmembrane</keyword>
<comment type="caution">
    <text evidence="2">The sequence shown here is derived from an EMBL/GenBank/DDBJ whole genome shotgun (WGS) entry which is preliminary data.</text>
</comment>
<keyword evidence="1" id="KW-0472">Membrane</keyword>
<evidence type="ECO:0000313" key="2">
    <source>
        <dbReference type="EMBL" id="KAK5055934.1"/>
    </source>
</evidence>
<dbReference type="GeneID" id="89980627"/>
<dbReference type="AlphaFoldDB" id="A0AAV9NEG6"/>
<dbReference type="Proteomes" id="UP001358417">
    <property type="component" value="Unassembled WGS sequence"/>
</dbReference>
<reference evidence="2 3" key="1">
    <citation type="submission" date="2023-08" db="EMBL/GenBank/DDBJ databases">
        <title>Black Yeasts Isolated from many extreme environments.</title>
        <authorList>
            <person name="Coleine C."/>
            <person name="Stajich J.E."/>
            <person name="Selbmann L."/>
        </authorList>
    </citation>
    <scope>NUCLEOTIDE SEQUENCE [LARGE SCALE GENOMIC DNA]</scope>
    <source>
        <strain evidence="2 3">CCFEE 5792</strain>
    </source>
</reference>
<gene>
    <name evidence="2" type="ORF">LTR84_012484</name>
</gene>
<feature type="transmembrane region" description="Helical" evidence="1">
    <location>
        <begin position="51"/>
        <end position="68"/>
    </location>
</feature>
<sequence length="69" mass="6595">MSATTTGGVAASTASDGVIYTGFGTDSGATATAASDSANAAARLIVNFGELYGLAVVAAGIFAGFTIML</sequence>
<protein>
    <recommendedName>
        <fullName evidence="4">V-ATPase proteolipid subunit C-like domain-containing protein</fullName>
    </recommendedName>
</protein>
<organism evidence="2 3">
    <name type="scientific">Exophiala bonariae</name>
    <dbReference type="NCBI Taxonomy" id="1690606"/>
    <lineage>
        <taxon>Eukaryota</taxon>
        <taxon>Fungi</taxon>
        <taxon>Dikarya</taxon>
        <taxon>Ascomycota</taxon>
        <taxon>Pezizomycotina</taxon>
        <taxon>Eurotiomycetes</taxon>
        <taxon>Chaetothyriomycetidae</taxon>
        <taxon>Chaetothyriales</taxon>
        <taxon>Herpotrichiellaceae</taxon>
        <taxon>Exophiala</taxon>
    </lineage>
</organism>
<accession>A0AAV9NEG6</accession>
<evidence type="ECO:0000313" key="3">
    <source>
        <dbReference type="Proteomes" id="UP001358417"/>
    </source>
</evidence>
<dbReference type="RefSeq" id="XP_064707904.1">
    <property type="nucleotide sequence ID" value="XM_064856004.1"/>
</dbReference>
<evidence type="ECO:0000256" key="1">
    <source>
        <dbReference type="SAM" id="Phobius"/>
    </source>
</evidence>